<dbReference type="EMBL" id="OX596085">
    <property type="protein sequence ID" value="CAM9314766.1"/>
    <property type="molecule type" value="Genomic_DNA"/>
</dbReference>
<reference evidence="1" key="2">
    <citation type="submission" date="2025-03" db="EMBL/GenBank/DDBJ databases">
        <authorList>
            <consortium name="ELIXIR-Norway"/>
            <consortium name="Elixir Norway"/>
        </authorList>
    </citation>
    <scope>NUCLEOTIDE SEQUENCE</scope>
</reference>
<name>A0AC59Y246_RANTA</name>
<reference evidence="1" key="1">
    <citation type="submission" date="2023-05" db="EMBL/GenBank/DDBJ databases">
        <authorList>
            <consortium name="ELIXIR-Norway"/>
        </authorList>
    </citation>
    <scope>NUCLEOTIDE SEQUENCE</scope>
</reference>
<organism evidence="1 2">
    <name type="scientific">Rangifer tarandus platyrhynchus</name>
    <name type="common">Svalbard reindeer</name>
    <dbReference type="NCBI Taxonomy" id="3082113"/>
    <lineage>
        <taxon>Eukaryota</taxon>
        <taxon>Metazoa</taxon>
        <taxon>Chordata</taxon>
        <taxon>Craniata</taxon>
        <taxon>Vertebrata</taxon>
        <taxon>Euteleostomi</taxon>
        <taxon>Mammalia</taxon>
        <taxon>Eutheria</taxon>
        <taxon>Laurasiatheria</taxon>
        <taxon>Artiodactyla</taxon>
        <taxon>Ruminantia</taxon>
        <taxon>Pecora</taxon>
        <taxon>Cervidae</taxon>
        <taxon>Odocoileinae</taxon>
        <taxon>Rangifer</taxon>
    </lineage>
</organism>
<proteinExistence type="predicted"/>
<protein>
    <submittedName>
        <fullName evidence="1">Uncharacterized protein</fullName>
    </submittedName>
</protein>
<dbReference type="Proteomes" id="UP001162501">
    <property type="component" value="Chromosome 1"/>
</dbReference>
<sequence>MWPEVPRRPGAPCGDLRPCSAGWRGLPRPEDPSRQLLSTDWALRSPGTDLRGQACLGTGPGVGSQFRKGNRVRTPARPENLEQPSCRGMVLLASWDVKSQARVPRPEAPSELGCAGRERRVGAPHHREPFAPPGRAPTTSQSSRPRAWHHLPEAGYPRPDGGENQRPTRDA</sequence>
<gene>
    <name evidence="1" type="ORF">MRATA1EN22A_LOCUS838</name>
</gene>
<accession>A0AC59Y246</accession>
<evidence type="ECO:0000313" key="1">
    <source>
        <dbReference type="EMBL" id="CAM9314766.1"/>
    </source>
</evidence>
<evidence type="ECO:0000313" key="2">
    <source>
        <dbReference type="Proteomes" id="UP001162501"/>
    </source>
</evidence>